<keyword evidence="1" id="KW-0676">Redox-active center</keyword>
<feature type="transmembrane region" description="Helical" evidence="2">
    <location>
        <begin position="37"/>
        <end position="55"/>
    </location>
</feature>
<dbReference type="Proteomes" id="UP000008312">
    <property type="component" value="Unassembled WGS sequence"/>
</dbReference>
<evidence type="ECO:0000313" key="3">
    <source>
        <dbReference type="EMBL" id="CBK24020.2"/>
    </source>
</evidence>
<dbReference type="Pfam" id="PF10262">
    <property type="entry name" value="Rdx"/>
    <property type="match status" value="1"/>
</dbReference>
<dbReference type="Gene3D" id="3.40.30.10">
    <property type="entry name" value="Glutaredoxin"/>
    <property type="match status" value="1"/>
</dbReference>
<dbReference type="GeneID" id="24920874"/>
<gene>
    <name evidence="3" type="ORF">GSBLH_T00003812001</name>
</gene>
<evidence type="ECO:0000256" key="2">
    <source>
        <dbReference type="SAM" id="Phobius"/>
    </source>
</evidence>
<evidence type="ECO:0000256" key="1">
    <source>
        <dbReference type="ARBA" id="ARBA00023284"/>
    </source>
</evidence>
<dbReference type="InterPro" id="IPR011893">
    <property type="entry name" value="Selenoprotein_Rdx-typ"/>
</dbReference>
<keyword evidence="2" id="KW-0812">Transmembrane</keyword>
<dbReference type="EMBL" id="FN668672">
    <property type="protein sequence ID" value="CBK24020.2"/>
    <property type="molecule type" value="Genomic_DNA"/>
</dbReference>
<keyword evidence="2" id="KW-0472">Membrane</keyword>
<name>D8M7I1_BLAHO</name>
<dbReference type="InterPro" id="IPR036249">
    <property type="entry name" value="Thioredoxin-like_sf"/>
</dbReference>
<reference evidence="3" key="1">
    <citation type="submission" date="2010-02" db="EMBL/GenBank/DDBJ databases">
        <title>Sequencing and annotation of the Blastocystis hominis genome.</title>
        <authorList>
            <person name="Wincker P."/>
        </authorList>
    </citation>
    <scope>NUCLEOTIDE SEQUENCE</scope>
    <source>
        <strain evidence="3">Singapore isolate B</strain>
    </source>
</reference>
<evidence type="ECO:0000313" key="4">
    <source>
        <dbReference type="Proteomes" id="UP000008312"/>
    </source>
</evidence>
<dbReference type="OrthoDB" id="60822at2759"/>
<feature type="transmembrane region" description="Helical" evidence="2">
    <location>
        <begin position="76"/>
        <end position="94"/>
    </location>
</feature>
<protein>
    <submittedName>
        <fullName evidence="3">Uncharacterized protein</fullName>
    </submittedName>
</protein>
<dbReference type="SUPFAM" id="SSF52833">
    <property type="entry name" value="Thioredoxin-like"/>
    <property type="match status" value="1"/>
</dbReference>
<sequence length="140" mass="16208">MENQVRYLRELIGQYCPSLASRLSFEGYVDNRLSVRLFSYAQLLMFFIMIVSGVVENMKIDTTSSYAFLLLFIKRWRPVLMVISLLTILVNQFISTNAAFDIYVNEKLVFSKHVEGRYPSESEILSLLGCAKTEEEKKND</sequence>
<accession>D8M7I1</accession>
<dbReference type="RefSeq" id="XP_012898068.1">
    <property type="nucleotide sequence ID" value="XM_013042614.1"/>
</dbReference>
<keyword evidence="2" id="KW-1133">Transmembrane helix</keyword>
<keyword evidence="4" id="KW-1185">Reference proteome</keyword>
<proteinExistence type="predicted"/>
<dbReference type="AlphaFoldDB" id="D8M7I1"/>
<organism evidence="3">
    <name type="scientific">Blastocystis hominis</name>
    <dbReference type="NCBI Taxonomy" id="12968"/>
    <lineage>
        <taxon>Eukaryota</taxon>
        <taxon>Sar</taxon>
        <taxon>Stramenopiles</taxon>
        <taxon>Bigyra</taxon>
        <taxon>Opalozoa</taxon>
        <taxon>Opalinata</taxon>
        <taxon>Blastocystidae</taxon>
        <taxon>Blastocystis</taxon>
    </lineage>
</organism>
<dbReference type="InParanoid" id="D8M7I1"/>